<dbReference type="AlphaFoldDB" id="A0A6C0DHU7"/>
<dbReference type="Gene3D" id="3.40.50.2000">
    <property type="entry name" value="Glycogen Phosphorylase B"/>
    <property type="match status" value="1"/>
</dbReference>
<evidence type="ECO:0008006" key="2">
    <source>
        <dbReference type="Google" id="ProtNLM"/>
    </source>
</evidence>
<proteinExistence type="predicted"/>
<name>A0A6C0DHU7_9ZZZZ</name>
<protein>
    <recommendedName>
        <fullName evidence="2">Glycosyl transferase family 1 domain-containing protein</fullName>
    </recommendedName>
</protein>
<sequence length="327" mass="38215">MNIGFFVRHFTETGTEVAIYDYAQYNEKLLNNNSYIICFTENTQRRLNFPSIRASYEKFKSRFPIIEINAIQDMTQVIKDYNLSFFYTLTHGMKDVYQFDNKDIWGSCKTIKHCVFHTTYPESDFYISIGDSINKLYNTNIPIIPHIVCLPDESESLRTQLHIPEDAIVIGRHGGHCHFDIQIAHDAIIEFLNTNTNTYFLFMNTNVFYTHPRIIYLDRNVDLVYKTKFINTCDAMIHGRKIGESFGLAIAEFSSKNKPVITYSCGDLEHIRILGDKGIIYNSREELVDIFNNLKSIIASKNDWNAYTQYTPENIMRLFKELIFDKQ</sequence>
<dbReference type="EMBL" id="MN739613">
    <property type="protein sequence ID" value="QHT15499.1"/>
    <property type="molecule type" value="Genomic_DNA"/>
</dbReference>
<accession>A0A6C0DHU7</accession>
<evidence type="ECO:0000313" key="1">
    <source>
        <dbReference type="EMBL" id="QHT15499.1"/>
    </source>
</evidence>
<organism evidence="1">
    <name type="scientific">viral metagenome</name>
    <dbReference type="NCBI Taxonomy" id="1070528"/>
    <lineage>
        <taxon>unclassified sequences</taxon>
        <taxon>metagenomes</taxon>
        <taxon>organismal metagenomes</taxon>
    </lineage>
</organism>
<dbReference type="SUPFAM" id="SSF53756">
    <property type="entry name" value="UDP-Glycosyltransferase/glycogen phosphorylase"/>
    <property type="match status" value="1"/>
</dbReference>
<reference evidence="1" key="1">
    <citation type="journal article" date="2020" name="Nature">
        <title>Giant virus diversity and host interactions through global metagenomics.</title>
        <authorList>
            <person name="Schulz F."/>
            <person name="Roux S."/>
            <person name="Paez-Espino D."/>
            <person name="Jungbluth S."/>
            <person name="Walsh D.A."/>
            <person name="Denef V.J."/>
            <person name="McMahon K.D."/>
            <person name="Konstantinidis K.T."/>
            <person name="Eloe-Fadrosh E.A."/>
            <person name="Kyrpides N.C."/>
            <person name="Woyke T."/>
        </authorList>
    </citation>
    <scope>NUCLEOTIDE SEQUENCE</scope>
    <source>
        <strain evidence="1">GVMAG-M-3300023174-176</strain>
    </source>
</reference>